<sequence>MSNACKLLKILSFLFFVVGILSAGMGATALFAGSAAGDITSVMIVSCVVVIVLGVIEIVTAVFGIRAANNPAKAGVVWIWSIICLACSAISLLLSLPLLGGTGSSIPDFTGLIVSIIYFVLANRVKKEGMDRLS</sequence>
<organism evidence="2 3">
    <name type="scientific">Collinsella aerofaciens</name>
    <dbReference type="NCBI Taxonomy" id="74426"/>
    <lineage>
        <taxon>Bacteria</taxon>
        <taxon>Bacillati</taxon>
        <taxon>Actinomycetota</taxon>
        <taxon>Coriobacteriia</taxon>
        <taxon>Coriobacteriales</taxon>
        <taxon>Coriobacteriaceae</taxon>
        <taxon>Collinsella</taxon>
    </lineage>
</organism>
<dbReference type="RefSeq" id="WP_161155221.1">
    <property type="nucleotide sequence ID" value="NZ_WWSY01000002.1"/>
</dbReference>
<dbReference type="EMBL" id="WWTB01000004">
    <property type="protein sequence ID" value="MZJ85319.1"/>
    <property type="molecule type" value="Genomic_DNA"/>
</dbReference>
<protein>
    <submittedName>
        <fullName evidence="2">Uncharacterized protein</fullName>
    </submittedName>
</protein>
<proteinExistence type="predicted"/>
<reference evidence="2 3" key="1">
    <citation type="journal article" date="2019" name="Nat. Med.">
        <title>A library of human gut bacterial isolates paired with longitudinal multiomics data enables mechanistic microbiome research.</title>
        <authorList>
            <person name="Poyet M."/>
            <person name="Groussin M."/>
            <person name="Gibbons S.M."/>
            <person name="Avila-Pacheco J."/>
            <person name="Jiang X."/>
            <person name="Kearney S.M."/>
            <person name="Perrotta A.R."/>
            <person name="Berdy B."/>
            <person name="Zhao S."/>
            <person name="Lieberman T.D."/>
            <person name="Swanson P.K."/>
            <person name="Smith M."/>
            <person name="Roesemann S."/>
            <person name="Alexander J.E."/>
            <person name="Rich S.A."/>
            <person name="Livny J."/>
            <person name="Vlamakis H."/>
            <person name="Clish C."/>
            <person name="Bullock K."/>
            <person name="Deik A."/>
            <person name="Scott J."/>
            <person name="Pierce K.A."/>
            <person name="Xavier R.J."/>
            <person name="Alm E.J."/>
        </authorList>
    </citation>
    <scope>NUCLEOTIDE SEQUENCE [LARGE SCALE GENOMIC DNA]</scope>
    <source>
        <strain evidence="2 3">BIOML-A10</strain>
    </source>
</reference>
<comment type="caution">
    <text evidence="2">The sequence shown here is derived from an EMBL/GenBank/DDBJ whole genome shotgun (WGS) entry which is preliminary data.</text>
</comment>
<dbReference type="Proteomes" id="UP000481598">
    <property type="component" value="Unassembled WGS sequence"/>
</dbReference>
<feature type="transmembrane region" description="Helical" evidence="1">
    <location>
        <begin position="77"/>
        <end position="99"/>
    </location>
</feature>
<name>A0A6L8RHU9_9ACTN</name>
<evidence type="ECO:0000256" key="1">
    <source>
        <dbReference type="SAM" id="Phobius"/>
    </source>
</evidence>
<feature type="transmembrane region" description="Helical" evidence="1">
    <location>
        <begin position="42"/>
        <end position="65"/>
    </location>
</feature>
<gene>
    <name evidence="2" type="ORF">GT635_02400</name>
</gene>
<keyword evidence="1" id="KW-0812">Transmembrane</keyword>
<accession>A0A6L8RHU9</accession>
<keyword evidence="1" id="KW-0472">Membrane</keyword>
<feature type="transmembrane region" description="Helical" evidence="1">
    <location>
        <begin position="105"/>
        <end position="122"/>
    </location>
</feature>
<evidence type="ECO:0000313" key="2">
    <source>
        <dbReference type="EMBL" id="MZJ85319.1"/>
    </source>
</evidence>
<evidence type="ECO:0000313" key="3">
    <source>
        <dbReference type="Proteomes" id="UP000481598"/>
    </source>
</evidence>
<keyword evidence="1" id="KW-1133">Transmembrane helix</keyword>
<dbReference type="AlphaFoldDB" id="A0A6L8RHU9"/>